<dbReference type="EMBL" id="HBGN01040285">
    <property type="protein sequence ID" value="CAD9358979.1"/>
    <property type="molecule type" value="Transcribed_RNA"/>
</dbReference>
<dbReference type="InterPro" id="IPR027038">
    <property type="entry name" value="RanGap"/>
</dbReference>
<keyword evidence="1" id="KW-0343">GTPase activation</keyword>
<dbReference type="SUPFAM" id="SSF52047">
    <property type="entry name" value="RNI-like"/>
    <property type="match status" value="1"/>
</dbReference>
<accession>A0A7S2A5Z1</accession>
<evidence type="ECO:0000256" key="1">
    <source>
        <dbReference type="ARBA" id="ARBA00022468"/>
    </source>
</evidence>
<dbReference type="GO" id="GO:0031267">
    <property type="term" value="F:small GTPase binding"/>
    <property type="evidence" value="ECO:0007669"/>
    <property type="project" value="TreeGrafter"/>
</dbReference>
<evidence type="ECO:0000313" key="5">
    <source>
        <dbReference type="EMBL" id="CAD9358979.1"/>
    </source>
</evidence>
<dbReference type="PROSITE" id="PS51450">
    <property type="entry name" value="LRR"/>
    <property type="match status" value="1"/>
</dbReference>
<reference evidence="5" key="1">
    <citation type="submission" date="2021-01" db="EMBL/GenBank/DDBJ databases">
        <authorList>
            <person name="Corre E."/>
            <person name="Pelletier E."/>
            <person name="Niang G."/>
            <person name="Scheremetjew M."/>
            <person name="Finn R."/>
            <person name="Kale V."/>
            <person name="Holt S."/>
            <person name="Cochrane G."/>
            <person name="Meng A."/>
            <person name="Brown T."/>
            <person name="Cohen L."/>
        </authorList>
    </citation>
    <scope>NUCLEOTIDE SEQUENCE</scope>
    <source>
        <strain evidence="5">Pop2</strain>
    </source>
</reference>
<keyword evidence="3" id="KW-0677">Repeat</keyword>
<keyword evidence="2" id="KW-0433">Leucine-rich repeat</keyword>
<proteinExistence type="predicted"/>
<evidence type="ECO:0000256" key="4">
    <source>
        <dbReference type="SAM" id="MobiDB-lite"/>
    </source>
</evidence>
<dbReference type="GO" id="GO:0005634">
    <property type="term" value="C:nucleus"/>
    <property type="evidence" value="ECO:0007669"/>
    <property type="project" value="TreeGrafter"/>
</dbReference>
<gene>
    <name evidence="5" type="ORF">DBRI1063_LOCUS25791</name>
</gene>
<evidence type="ECO:0008006" key="6">
    <source>
        <dbReference type="Google" id="ProtNLM"/>
    </source>
</evidence>
<protein>
    <recommendedName>
        <fullName evidence="6">RNI-like protein</fullName>
    </recommendedName>
</protein>
<dbReference type="InterPro" id="IPR001611">
    <property type="entry name" value="Leu-rich_rpt"/>
</dbReference>
<dbReference type="PANTHER" id="PTHR24113:SF12">
    <property type="entry name" value="RAN GTPASE-ACTIVATING PROTEIN 1"/>
    <property type="match status" value="1"/>
</dbReference>
<organism evidence="5">
    <name type="scientific">Ditylum brightwellii</name>
    <dbReference type="NCBI Taxonomy" id="49249"/>
    <lineage>
        <taxon>Eukaryota</taxon>
        <taxon>Sar</taxon>
        <taxon>Stramenopiles</taxon>
        <taxon>Ochrophyta</taxon>
        <taxon>Bacillariophyta</taxon>
        <taxon>Mediophyceae</taxon>
        <taxon>Lithodesmiophycidae</taxon>
        <taxon>Lithodesmiales</taxon>
        <taxon>Lithodesmiaceae</taxon>
        <taxon>Ditylum</taxon>
    </lineage>
</organism>
<dbReference type="SMART" id="SM00368">
    <property type="entry name" value="LRR_RI"/>
    <property type="match status" value="6"/>
</dbReference>
<dbReference type="InterPro" id="IPR032675">
    <property type="entry name" value="LRR_dom_sf"/>
</dbReference>
<dbReference type="GO" id="GO:0048471">
    <property type="term" value="C:perinuclear region of cytoplasm"/>
    <property type="evidence" value="ECO:0007669"/>
    <property type="project" value="TreeGrafter"/>
</dbReference>
<evidence type="ECO:0000256" key="2">
    <source>
        <dbReference type="ARBA" id="ARBA00022614"/>
    </source>
</evidence>
<dbReference type="GO" id="GO:0005829">
    <property type="term" value="C:cytosol"/>
    <property type="evidence" value="ECO:0007669"/>
    <property type="project" value="TreeGrafter"/>
</dbReference>
<dbReference type="PANTHER" id="PTHR24113">
    <property type="entry name" value="RAN GTPASE-ACTIVATING PROTEIN 1"/>
    <property type="match status" value="1"/>
</dbReference>
<dbReference type="GO" id="GO:0006913">
    <property type="term" value="P:nucleocytoplasmic transport"/>
    <property type="evidence" value="ECO:0007669"/>
    <property type="project" value="TreeGrafter"/>
</dbReference>
<dbReference type="Pfam" id="PF13516">
    <property type="entry name" value="LRR_6"/>
    <property type="match status" value="5"/>
</dbReference>
<dbReference type="GO" id="GO:0005096">
    <property type="term" value="F:GTPase activator activity"/>
    <property type="evidence" value="ECO:0007669"/>
    <property type="project" value="UniProtKB-KW"/>
</dbReference>
<dbReference type="Gene3D" id="3.80.10.10">
    <property type="entry name" value="Ribonuclease Inhibitor"/>
    <property type="match status" value="2"/>
</dbReference>
<evidence type="ECO:0000256" key="3">
    <source>
        <dbReference type="ARBA" id="ARBA00022737"/>
    </source>
</evidence>
<dbReference type="AlphaFoldDB" id="A0A7S2A5Z1"/>
<feature type="region of interest" description="Disordered" evidence="4">
    <location>
        <begin position="21"/>
        <end position="42"/>
    </location>
</feature>
<sequence length="279" mass="30422">MPEINETSLQALRALRSTDPLLSSTFPTSKEETNTTSPGYSQHVQFDNDGNITTLNLGGRRLRKLPNITEVFASLKQLTTLNLGSSDLAPPLLVNILKSVPSLVHFHLSGNGLRDNGIQLLSPCIAQLQTLDLRYNDITSIGLGHLGEALESKNTLHILHLEGNMVKDDGISTLTSSLLSSPYNYIKELYLGSNQIEAGGAQSLSKLISANKSLQKLHLEGNNIGPNGAEALATVLEEMEREERVLEKLYVDNNNMGKEMAQRLAKALNSDSTIVESMF</sequence>
<name>A0A7S2A5Z1_9STRA</name>